<reference evidence="3 4" key="1">
    <citation type="submission" date="2018-07" db="EMBL/GenBank/DDBJ databases">
        <title>Genomic Encyclopedia of Type Strains, Phase III (KMG-III): the genomes of soil and plant-associated and newly described type strains.</title>
        <authorList>
            <person name="Whitman W."/>
        </authorList>
    </citation>
    <scope>NUCLEOTIDE SEQUENCE [LARGE SCALE GENOMIC DNA]</scope>
    <source>
        <strain evidence="3 4">31-25a</strain>
    </source>
</reference>
<proteinExistence type="inferred from homology"/>
<evidence type="ECO:0000256" key="1">
    <source>
        <dbReference type="ARBA" id="ARBA00008580"/>
    </source>
</evidence>
<evidence type="ECO:0000313" key="4">
    <source>
        <dbReference type="Proteomes" id="UP000253324"/>
    </source>
</evidence>
<keyword evidence="4" id="KW-1185">Reference proteome</keyword>
<evidence type="ECO:0000256" key="2">
    <source>
        <dbReference type="ARBA" id="ARBA00022649"/>
    </source>
</evidence>
<sequence>MPTMNVNLTPEMAEFVSDELNSGDYASASELVRDALRALRRDRDIEREKIEILRRKLDVGIGQADRRDFSARSVEEIAANVLSEDDE</sequence>
<dbReference type="NCBIfam" id="TIGR02606">
    <property type="entry name" value="antidote_CC2985"/>
    <property type="match status" value="1"/>
</dbReference>
<dbReference type="InterPro" id="IPR038296">
    <property type="entry name" value="ParD_sf"/>
</dbReference>
<organism evidence="3 4">
    <name type="scientific">Phyllobacterium bourgognense</name>
    <dbReference type="NCBI Taxonomy" id="314236"/>
    <lineage>
        <taxon>Bacteria</taxon>
        <taxon>Pseudomonadati</taxon>
        <taxon>Pseudomonadota</taxon>
        <taxon>Alphaproteobacteria</taxon>
        <taxon>Hyphomicrobiales</taxon>
        <taxon>Phyllobacteriaceae</taxon>
        <taxon>Phyllobacterium</taxon>
    </lineage>
</organism>
<dbReference type="InterPro" id="IPR010985">
    <property type="entry name" value="Ribbon_hlx_hlx"/>
</dbReference>
<protein>
    <submittedName>
        <fullName evidence="3">Antitoxin ParD1/3/4</fullName>
    </submittedName>
</protein>
<dbReference type="Pfam" id="PF03693">
    <property type="entry name" value="ParD_antitoxin"/>
    <property type="match status" value="1"/>
</dbReference>
<dbReference type="Proteomes" id="UP000253324">
    <property type="component" value="Unassembled WGS sequence"/>
</dbReference>
<dbReference type="AlphaFoldDB" id="A0A368YSR6"/>
<dbReference type="PANTHER" id="PTHR36582">
    <property type="entry name" value="ANTITOXIN PARD"/>
    <property type="match status" value="1"/>
</dbReference>
<dbReference type="OrthoDB" id="9811310at2"/>
<dbReference type="SUPFAM" id="SSF47598">
    <property type="entry name" value="Ribbon-helix-helix"/>
    <property type="match status" value="1"/>
</dbReference>
<dbReference type="PANTHER" id="PTHR36582:SF2">
    <property type="entry name" value="ANTITOXIN PARD"/>
    <property type="match status" value="1"/>
</dbReference>
<dbReference type="GO" id="GO:0006355">
    <property type="term" value="P:regulation of DNA-templated transcription"/>
    <property type="evidence" value="ECO:0007669"/>
    <property type="project" value="InterPro"/>
</dbReference>
<evidence type="ECO:0000313" key="3">
    <source>
        <dbReference type="EMBL" id="RCW83243.1"/>
    </source>
</evidence>
<dbReference type="Gene3D" id="6.10.10.120">
    <property type="entry name" value="Antitoxin ParD1-like"/>
    <property type="match status" value="1"/>
</dbReference>
<dbReference type="EMBL" id="QPJM01000006">
    <property type="protein sequence ID" value="RCW83243.1"/>
    <property type="molecule type" value="Genomic_DNA"/>
</dbReference>
<gene>
    <name evidence="3" type="ORF">C7476_106278</name>
</gene>
<comment type="caution">
    <text evidence="3">The sequence shown here is derived from an EMBL/GenBank/DDBJ whole genome shotgun (WGS) entry which is preliminary data.</text>
</comment>
<keyword evidence="2" id="KW-1277">Toxin-antitoxin system</keyword>
<dbReference type="RefSeq" id="WP_114430419.1">
    <property type="nucleotide sequence ID" value="NZ_QPJM01000006.1"/>
</dbReference>
<accession>A0A368YSR6</accession>
<dbReference type="InterPro" id="IPR022789">
    <property type="entry name" value="ParD"/>
</dbReference>
<comment type="similarity">
    <text evidence="1">Belongs to the ParD antitoxin family.</text>
</comment>
<name>A0A368YSR6_9HYPH</name>